<evidence type="ECO:0000313" key="2">
    <source>
        <dbReference type="EMBL" id="SCB52626.1"/>
    </source>
</evidence>
<reference evidence="1 4" key="3">
    <citation type="submission" date="2020-08" db="EMBL/GenBank/DDBJ databases">
        <title>Genomic Encyclopedia of Type Strains, Phase IV (KMG-V): Genome sequencing to study the core and pangenomes of soil and plant-associated prokaryotes.</title>
        <authorList>
            <person name="Whitman W."/>
        </authorList>
    </citation>
    <scope>NUCLEOTIDE SEQUENCE [LARGE SCALE GENOMIC DNA]</scope>
    <source>
        <strain evidence="1 4">SEMIA 4060</strain>
    </source>
</reference>
<sequence>MTSPSNLANTLADDDRDAMATPFMKRLVRLVRAQDTHGSWDGKSDTDLLADFIVTKEQRRQMPIIGDPDPDVIWRLQIFYTCVGLEIEGHSGLVASSIVTMNPEGFGRVVLTTGRLVVLSKTLRDVHRFGFETLRKLTEAGTKLVDDAVIAIKAYPDVARAP</sequence>
<accession>A0A1C3XKP3</accession>
<organism evidence="2 3">
    <name type="scientific">Rhizobium lusitanum</name>
    <dbReference type="NCBI Taxonomy" id="293958"/>
    <lineage>
        <taxon>Bacteria</taxon>
        <taxon>Pseudomonadati</taxon>
        <taxon>Pseudomonadota</taxon>
        <taxon>Alphaproteobacteria</taxon>
        <taxon>Hyphomicrobiales</taxon>
        <taxon>Rhizobiaceae</taxon>
        <taxon>Rhizobium/Agrobacterium group</taxon>
        <taxon>Rhizobium</taxon>
    </lineage>
</organism>
<reference evidence="3" key="1">
    <citation type="submission" date="2016-08" db="EMBL/GenBank/DDBJ databases">
        <authorList>
            <person name="Varghese N."/>
            <person name="Submissions Spin"/>
        </authorList>
    </citation>
    <scope>NUCLEOTIDE SEQUENCE [LARGE SCALE GENOMIC DNA]</scope>
    <source>
        <strain evidence="3">P1-7</strain>
    </source>
</reference>
<evidence type="ECO:0000313" key="1">
    <source>
        <dbReference type="EMBL" id="MBB6489116.1"/>
    </source>
</evidence>
<protein>
    <submittedName>
        <fullName evidence="2">Probable nitrogen fixation protein</fullName>
    </submittedName>
    <submittedName>
        <fullName evidence="1">Putative nitrogen fixation protein</fullName>
    </submittedName>
</protein>
<dbReference type="Pfam" id="PF03270">
    <property type="entry name" value="DUF269"/>
    <property type="match status" value="1"/>
</dbReference>
<dbReference type="OrthoDB" id="9808545at2"/>
<dbReference type="AlphaFoldDB" id="A0A1C3XKP3"/>
<evidence type="ECO:0000313" key="4">
    <source>
        <dbReference type="Proteomes" id="UP000565576"/>
    </source>
</evidence>
<dbReference type="Gene3D" id="1.10.3100.20">
    <property type="entry name" value="Protein of unknown function DUF269"/>
    <property type="match status" value="1"/>
</dbReference>
<reference evidence="2" key="2">
    <citation type="submission" date="2016-08" db="EMBL/GenBank/DDBJ databases">
        <authorList>
            <person name="Seilhamer J.J."/>
        </authorList>
    </citation>
    <scope>NUCLEOTIDE SEQUENCE [LARGE SCALE GENOMIC DNA]</scope>
    <source>
        <strain evidence="2">P1-7</strain>
    </source>
</reference>
<proteinExistence type="predicted"/>
<name>A0A1C3XKP3_9HYPH</name>
<dbReference type="InterPro" id="IPR004952">
    <property type="entry name" value="NifX-assoc_nitrogen_fix"/>
</dbReference>
<dbReference type="Proteomes" id="UP000199205">
    <property type="component" value="Unassembled WGS sequence"/>
</dbReference>
<dbReference type="RefSeq" id="WP_004126118.1">
    <property type="nucleotide sequence ID" value="NZ_FMAF01000052.1"/>
</dbReference>
<evidence type="ECO:0000313" key="3">
    <source>
        <dbReference type="Proteomes" id="UP000199205"/>
    </source>
</evidence>
<dbReference type="Proteomes" id="UP000565576">
    <property type="component" value="Unassembled WGS sequence"/>
</dbReference>
<dbReference type="EMBL" id="JACHBG010000031">
    <property type="protein sequence ID" value="MBB6489116.1"/>
    <property type="molecule type" value="Genomic_DNA"/>
</dbReference>
<dbReference type="NCBIfam" id="TIGR02935">
    <property type="entry name" value="NifX-associated nitrogen fixation protein"/>
    <property type="match status" value="1"/>
</dbReference>
<gene>
    <name evidence="2" type="ORF">GA0061101_1527</name>
    <name evidence="1" type="ORF">GGD46_006442</name>
</gene>
<dbReference type="PIRSF" id="PIRSF005788">
    <property type="entry name" value="NifK"/>
    <property type="match status" value="1"/>
</dbReference>
<dbReference type="EMBL" id="FMAF01000052">
    <property type="protein sequence ID" value="SCB52626.1"/>
    <property type="molecule type" value="Genomic_DNA"/>
</dbReference>